<proteinExistence type="predicted"/>
<evidence type="ECO:0000313" key="1">
    <source>
        <dbReference type="EMBL" id="KPH80869.1"/>
    </source>
</evidence>
<organism evidence="1 2">
    <name type="scientific">Bosea vaviloviae</name>
    <dbReference type="NCBI Taxonomy" id="1526658"/>
    <lineage>
        <taxon>Bacteria</taxon>
        <taxon>Pseudomonadati</taxon>
        <taxon>Pseudomonadota</taxon>
        <taxon>Alphaproteobacteria</taxon>
        <taxon>Hyphomicrobiales</taxon>
        <taxon>Boseaceae</taxon>
        <taxon>Bosea</taxon>
    </lineage>
</organism>
<name>A0A0N0MCA4_9HYPH</name>
<sequence length="146" mass="16124">MWLSTCYGRSRFSTLVHLLQANGICICGRFRGRARNIDIAGSFKIEGGLVRARDPMSVALHVDYVAVAADDDPHIVTVHIDADDDPAPAPLAYALNTIQPFASREANRLVFGNAFRLKPAVGPYRLFRDNLWRVDLQSVGAQLDCL</sequence>
<gene>
    <name evidence="1" type="ORF">AE618_11240</name>
</gene>
<dbReference type="AlphaFoldDB" id="A0A0N0MCA4"/>
<keyword evidence="2" id="KW-1185">Reference proteome</keyword>
<accession>A0A0N0MCA4</accession>
<evidence type="ECO:0000313" key="2">
    <source>
        <dbReference type="Proteomes" id="UP000037822"/>
    </source>
</evidence>
<dbReference type="EMBL" id="LGSZ01000036">
    <property type="protein sequence ID" value="KPH80869.1"/>
    <property type="molecule type" value="Genomic_DNA"/>
</dbReference>
<dbReference type="Proteomes" id="UP000037822">
    <property type="component" value="Unassembled WGS sequence"/>
</dbReference>
<comment type="caution">
    <text evidence="1">The sequence shown here is derived from an EMBL/GenBank/DDBJ whole genome shotgun (WGS) entry which is preliminary data.</text>
</comment>
<protein>
    <submittedName>
        <fullName evidence="1">Uncharacterized protein</fullName>
    </submittedName>
</protein>
<reference evidence="1 2" key="1">
    <citation type="submission" date="2015-07" db="EMBL/GenBank/DDBJ databases">
        <title>Whole genome sequencing of Bosea vaviloviae isolated from cave pool.</title>
        <authorList>
            <person name="Tan N.E.H."/>
            <person name="Lee Y.P."/>
            <person name="Gan H.M."/>
            <person name="Barton H."/>
            <person name="Savka M.A."/>
        </authorList>
    </citation>
    <scope>NUCLEOTIDE SEQUENCE [LARGE SCALE GENOMIC DNA]</scope>
    <source>
        <strain evidence="1 2">SD260</strain>
    </source>
</reference>